<gene>
    <name evidence="12" type="ORF">chiPu_0006114</name>
</gene>
<reference evidence="12 13" key="1">
    <citation type="journal article" date="2018" name="Nat. Ecol. Evol.">
        <title>Shark genomes provide insights into elasmobranch evolution and the origin of vertebrates.</title>
        <authorList>
            <person name="Hara Y"/>
            <person name="Yamaguchi K"/>
            <person name="Onimaru K"/>
            <person name="Kadota M"/>
            <person name="Koyanagi M"/>
            <person name="Keeley SD"/>
            <person name="Tatsumi K"/>
            <person name="Tanaka K"/>
            <person name="Motone F"/>
            <person name="Kageyama Y"/>
            <person name="Nozu R"/>
            <person name="Adachi N"/>
            <person name="Nishimura O"/>
            <person name="Nakagawa R"/>
            <person name="Tanegashima C"/>
            <person name="Kiyatake I"/>
            <person name="Matsumoto R"/>
            <person name="Murakumo K"/>
            <person name="Nishida K"/>
            <person name="Terakita A"/>
            <person name="Kuratani S"/>
            <person name="Sato K"/>
            <person name="Hyodo S Kuraku.S."/>
        </authorList>
    </citation>
    <scope>NUCLEOTIDE SEQUENCE [LARGE SCALE GENOMIC DNA]</scope>
</reference>
<proteinExistence type="inferred from homology"/>
<dbReference type="PANTHER" id="PTHR10877">
    <property type="entry name" value="POLYCYSTIN FAMILY MEMBER"/>
    <property type="match status" value="1"/>
</dbReference>
<evidence type="ECO:0000256" key="8">
    <source>
        <dbReference type="PIRSR" id="PIRSR603915-2"/>
    </source>
</evidence>
<organism evidence="12 13">
    <name type="scientific">Chiloscyllium punctatum</name>
    <name type="common">Brownbanded bambooshark</name>
    <name type="synonym">Hemiscyllium punctatum</name>
    <dbReference type="NCBI Taxonomy" id="137246"/>
    <lineage>
        <taxon>Eukaryota</taxon>
        <taxon>Metazoa</taxon>
        <taxon>Chordata</taxon>
        <taxon>Craniata</taxon>
        <taxon>Vertebrata</taxon>
        <taxon>Chondrichthyes</taxon>
        <taxon>Elasmobranchii</taxon>
        <taxon>Galeomorphii</taxon>
        <taxon>Galeoidea</taxon>
        <taxon>Orectolobiformes</taxon>
        <taxon>Hemiscylliidae</taxon>
        <taxon>Chiloscyllium</taxon>
    </lineage>
</organism>
<dbReference type="AlphaFoldDB" id="A0A401SBA6"/>
<keyword evidence="13" id="KW-1185">Reference proteome</keyword>
<dbReference type="OrthoDB" id="10264154at2759"/>
<dbReference type="GO" id="GO:0005262">
    <property type="term" value="F:calcium channel activity"/>
    <property type="evidence" value="ECO:0007669"/>
    <property type="project" value="TreeGrafter"/>
</dbReference>
<comment type="caution">
    <text evidence="9">Lacks conserved residue(s) required for the propagation of feature annotation.</text>
</comment>
<sequence>MKDRQDLMKVKKTVLADNDPFAKYHYLVKVFTGHRRGAGTTSKVVMMLYGSAGQSDSHHLTDPKKPVFQQGSVDEFLLATPFPLGNLTSIRLNLFFIKTSESFTDQHIWFSIFARPPRSSFTRVQRVSCCFSLLLCTMLTNIMFWGTADNGTEQEEQLDDHIIGLREVIIGIESALIIFPVNLIIVQIFRNTHPKSTDISATLNKSASDDPSECQRTPENIMMVLFVAAFIALIVKKVERNENEESYNENLLSTINEDLNVVTPNYTKRSDAGIYKPPSVKHVEKMKAQHLKEKKMYDFIKDIFAHVGFLVVLAIIAYGERSPHSFYLNKALNDSFTRKFNGSLAVNDFYIWANEILLPNLYGPYEGFITDGNSKLLGSPRIRQVRIKPTPCPVPTRLVDSIQECRAPYSYGDEDMLDFGSKGNFSVNTESLWLASAWHYQSESQLKGYPVWGKIALYRGGGFVAELGTENKTADRIINYLKENTWVDMYTRAIFVEFTVYNANVNLFCVVTLMLEMNAIGVFLGNMQMEIIRLYHYVDQNYSSIIGAQVVFIIIVIYYMVKQCYLVLGLYLSSYRTFSTAVITIIHLLLGAFNYNEVLQTYPFLGAIIISTCVIIMTFILINIFISALLMSFSEERHHPMPSEDEEIIDLLLVKLCNIIGIQRKGKEEPPSNAEEMAFVQEK</sequence>
<comment type="subcellular location">
    <subcellularLocation>
        <location evidence="1">Membrane</location>
        <topology evidence="1">Multi-pass membrane protein</topology>
    </subcellularLocation>
</comment>
<evidence type="ECO:0000256" key="2">
    <source>
        <dbReference type="ARBA" id="ARBA00007200"/>
    </source>
</evidence>
<evidence type="ECO:0000313" key="12">
    <source>
        <dbReference type="EMBL" id="GCC27688.1"/>
    </source>
</evidence>
<keyword evidence="3 10" id="KW-0812">Transmembrane</keyword>
<dbReference type="Pfam" id="PF01477">
    <property type="entry name" value="PLAT"/>
    <property type="match status" value="1"/>
</dbReference>
<evidence type="ECO:0000259" key="11">
    <source>
        <dbReference type="PROSITE" id="PS50095"/>
    </source>
</evidence>
<feature type="transmembrane region" description="Helical" evidence="10">
    <location>
        <begin position="168"/>
        <end position="189"/>
    </location>
</feature>
<dbReference type="InterPro" id="IPR013122">
    <property type="entry name" value="PKD1_2_channel"/>
</dbReference>
<evidence type="ECO:0000256" key="10">
    <source>
        <dbReference type="SAM" id="Phobius"/>
    </source>
</evidence>
<dbReference type="Pfam" id="PF20519">
    <property type="entry name" value="Polycystin_dom"/>
    <property type="match status" value="1"/>
</dbReference>
<accession>A0A401SBA6</accession>
<dbReference type="GO" id="GO:0016020">
    <property type="term" value="C:membrane"/>
    <property type="evidence" value="ECO:0007669"/>
    <property type="project" value="UniProtKB-SubCell"/>
</dbReference>
<feature type="transmembrane region" description="Helical" evidence="10">
    <location>
        <begin position="573"/>
        <end position="593"/>
    </location>
</feature>
<feature type="domain" description="PLAT" evidence="11">
    <location>
        <begin position="24"/>
        <end position="141"/>
    </location>
</feature>
<evidence type="ECO:0000256" key="9">
    <source>
        <dbReference type="PROSITE-ProRule" id="PRU00152"/>
    </source>
</evidence>
<dbReference type="Pfam" id="PF08016">
    <property type="entry name" value="PKD_channel"/>
    <property type="match status" value="1"/>
</dbReference>
<dbReference type="PRINTS" id="PR01433">
    <property type="entry name" value="POLYCYSTIN2"/>
</dbReference>
<dbReference type="Proteomes" id="UP000287033">
    <property type="component" value="Unassembled WGS sequence"/>
</dbReference>
<dbReference type="InterPro" id="IPR003915">
    <property type="entry name" value="PKD_2"/>
</dbReference>
<comment type="similarity">
    <text evidence="2">Belongs to the polycystin family.</text>
</comment>
<evidence type="ECO:0000256" key="4">
    <source>
        <dbReference type="ARBA" id="ARBA00022729"/>
    </source>
</evidence>
<evidence type="ECO:0000256" key="1">
    <source>
        <dbReference type="ARBA" id="ARBA00004141"/>
    </source>
</evidence>
<keyword evidence="4" id="KW-0732">Signal</keyword>
<feature type="transmembrane region" description="Helical" evidence="10">
    <location>
        <begin position="127"/>
        <end position="148"/>
    </location>
</feature>
<keyword evidence="6 10" id="KW-0472">Membrane</keyword>
<dbReference type="GO" id="GO:0005509">
    <property type="term" value="F:calcium ion binding"/>
    <property type="evidence" value="ECO:0007669"/>
    <property type="project" value="InterPro"/>
</dbReference>
<feature type="transmembrane region" description="Helical" evidence="10">
    <location>
        <begin position="544"/>
        <end position="561"/>
    </location>
</feature>
<dbReference type="STRING" id="137246.A0A401SBA6"/>
<dbReference type="PANTHER" id="PTHR10877:SF136">
    <property type="entry name" value="POLYCYSTIN-1-LIKE PROTEIN 3"/>
    <property type="match status" value="1"/>
</dbReference>
<dbReference type="PROSITE" id="PS50095">
    <property type="entry name" value="PLAT"/>
    <property type="match status" value="1"/>
</dbReference>
<feature type="transmembrane region" description="Helical" evidence="10">
    <location>
        <begin position="605"/>
        <end position="631"/>
    </location>
</feature>
<keyword evidence="5 10" id="KW-1133">Transmembrane helix</keyword>
<feature type="transmembrane region" description="Helical" evidence="10">
    <location>
        <begin position="505"/>
        <end position="524"/>
    </location>
</feature>
<dbReference type="InterPro" id="IPR036392">
    <property type="entry name" value="PLAT/LH2_dom_sf"/>
</dbReference>
<dbReference type="EMBL" id="BEZZ01000174">
    <property type="protein sequence ID" value="GCC27688.1"/>
    <property type="molecule type" value="Genomic_DNA"/>
</dbReference>
<dbReference type="SUPFAM" id="SSF49723">
    <property type="entry name" value="Lipase/lipooxygenase domain (PLAT/LH2 domain)"/>
    <property type="match status" value="1"/>
</dbReference>
<comment type="caution">
    <text evidence="12">The sequence shown here is derived from an EMBL/GenBank/DDBJ whole genome shotgun (WGS) entry which is preliminary data.</text>
</comment>
<dbReference type="InterPro" id="IPR051223">
    <property type="entry name" value="Polycystin"/>
</dbReference>
<protein>
    <recommendedName>
        <fullName evidence="11">PLAT domain-containing protein</fullName>
    </recommendedName>
</protein>
<dbReference type="GO" id="GO:0050982">
    <property type="term" value="P:detection of mechanical stimulus"/>
    <property type="evidence" value="ECO:0007669"/>
    <property type="project" value="TreeGrafter"/>
</dbReference>
<evidence type="ECO:0000313" key="13">
    <source>
        <dbReference type="Proteomes" id="UP000287033"/>
    </source>
</evidence>
<dbReference type="InterPro" id="IPR046791">
    <property type="entry name" value="Polycystin_dom"/>
</dbReference>
<name>A0A401SBA6_CHIPU</name>
<evidence type="ECO:0000256" key="3">
    <source>
        <dbReference type="ARBA" id="ARBA00022692"/>
    </source>
</evidence>
<evidence type="ECO:0000256" key="6">
    <source>
        <dbReference type="ARBA" id="ARBA00023136"/>
    </source>
</evidence>
<evidence type="ECO:0000256" key="5">
    <source>
        <dbReference type="ARBA" id="ARBA00022989"/>
    </source>
</evidence>
<evidence type="ECO:0000256" key="7">
    <source>
        <dbReference type="ARBA" id="ARBA00023180"/>
    </source>
</evidence>
<keyword evidence="7" id="KW-0325">Glycoprotein</keyword>
<dbReference type="OMA" id="IWANEIL"/>
<dbReference type="Gene3D" id="2.60.60.20">
    <property type="entry name" value="PLAT/LH2 domain"/>
    <property type="match status" value="1"/>
</dbReference>
<feature type="disulfide bond" evidence="8">
    <location>
        <begin position="392"/>
        <end position="405"/>
    </location>
</feature>
<dbReference type="InterPro" id="IPR001024">
    <property type="entry name" value="PLAT/LH2_dom"/>
</dbReference>